<evidence type="ECO:0000313" key="1">
    <source>
        <dbReference type="EMBL" id="KAF0904470.1"/>
    </source>
</evidence>
<evidence type="ECO:0000313" key="2">
    <source>
        <dbReference type="Proteomes" id="UP000479710"/>
    </source>
</evidence>
<dbReference type="Proteomes" id="UP000479710">
    <property type="component" value="Unassembled WGS sequence"/>
</dbReference>
<proteinExistence type="predicted"/>
<dbReference type="AlphaFoldDB" id="A0A6G1CWF4"/>
<sequence length="109" mass="11670">MGSGLVAKDVLGVVRGEVYRRSHHATSSHVAVLSSLSPLTTVTTCTSLATLAPCYSIYENYATTINVATIQGVAIHTNTITTHKVGSRAELLELRWCCPSMISAQPLLR</sequence>
<reference evidence="1 2" key="1">
    <citation type="submission" date="2019-11" db="EMBL/GenBank/DDBJ databases">
        <title>Whole genome sequence of Oryza granulata.</title>
        <authorList>
            <person name="Li W."/>
        </authorList>
    </citation>
    <scope>NUCLEOTIDE SEQUENCE [LARGE SCALE GENOMIC DNA]</scope>
    <source>
        <strain evidence="2">cv. Menghai</strain>
        <tissue evidence="1">Leaf</tissue>
    </source>
</reference>
<keyword evidence="2" id="KW-1185">Reference proteome</keyword>
<protein>
    <submittedName>
        <fullName evidence="1">Uncharacterized protein</fullName>
    </submittedName>
</protein>
<gene>
    <name evidence="1" type="ORF">E2562_034749</name>
</gene>
<name>A0A6G1CWF4_9ORYZ</name>
<comment type="caution">
    <text evidence="1">The sequence shown here is derived from an EMBL/GenBank/DDBJ whole genome shotgun (WGS) entry which is preliminary data.</text>
</comment>
<dbReference type="EMBL" id="SPHZ02000008">
    <property type="protein sequence ID" value="KAF0904470.1"/>
    <property type="molecule type" value="Genomic_DNA"/>
</dbReference>
<accession>A0A6G1CWF4</accession>
<organism evidence="1 2">
    <name type="scientific">Oryza meyeriana var. granulata</name>
    <dbReference type="NCBI Taxonomy" id="110450"/>
    <lineage>
        <taxon>Eukaryota</taxon>
        <taxon>Viridiplantae</taxon>
        <taxon>Streptophyta</taxon>
        <taxon>Embryophyta</taxon>
        <taxon>Tracheophyta</taxon>
        <taxon>Spermatophyta</taxon>
        <taxon>Magnoliopsida</taxon>
        <taxon>Liliopsida</taxon>
        <taxon>Poales</taxon>
        <taxon>Poaceae</taxon>
        <taxon>BOP clade</taxon>
        <taxon>Oryzoideae</taxon>
        <taxon>Oryzeae</taxon>
        <taxon>Oryzinae</taxon>
        <taxon>Oryza</taxon>
        <taxon>Oryza meyeriana</taxon>
    </lineage>
</organism>